<dbReference type="Proteomes" id="UP000649617">
    <property type="component" value="Unassembled WGS sequence"/>
</dbReference>
<name>A0A812LI55_SYMPI</name>
<dbReference type="OrthoDB" id="419712at2759"/>
<proteinExistence type="predicted"/>
<dbReference type="AlphaFoldDB" id="A0A812LI55"/>
<keyword evidence="2" id="KW-1185">Reference proteome</keyword>
<dbReference type="EMBL" id="CAJNIZ010006203">
    <property type="protein sequence ID" value="CAE7247965.1"/>
    <property type="molecule type" value="Genomic_DNA"/>
</dbReference>
<gene>
    <name evidence="1" type="ORF">SPIL2461_LOCUS4619</name>
</gene>
<organism evidence="1 2">
    <name type="scientific">Symbiodinium pilosum</name>
    <name type="common">Dinoflagellate</name>
    <dbReference type="NCBI Taxonomy" id="2952"/>
    <lineage>
        <taxon>Eukaryota</taxon>
        <taxon>Sar</taxon>
        <taxon>Alveolata</taxon>
        <taxon>Dinophyceae</taxon>
        <taxon>Suessiales</taxon>
        <taxon>Symbiodiniaceae</taxon>
        <taxon>Symbiodinium</taxon>
    </lineage>
</organism>
<accession>A0A812LI55</accession>
<evidence type="ECO:0000313" key="1">
    <source>
        <dbReference type="EMBL" id="CAE7247965.1"/>
    </source>
</evidence>
<comment type="caution">
    <text evidence="1">The sequence shown here is derived from an EMBL/GenBank/DDBJ whole genome shotgun (WGS) entry which is preliminary data.</text>
</comment>
<protein>
    <submittedName>
        <fullName evidence="1">Uncharacterized protein</fullName>
    </submittedName>
</protein>
<evidence type="ECO:0000313" key="2">
    <source>
        <dbReference type="Proteomes" id="UP000649617"/>
    </source>
</evidence>
<reference evidence="1" key="1">
    <citation type="submission" date="2021-02" db="EMBL/GenBank/DDBJ databases">
        <authorList>
            <person name="Dougan E. K."/>
            <person name="Rhodes N."/>
            <person name="Thang M."/>
            <person name="Chan C."/>
        </authorList>
    </citation>
    <scope>NUCLEOTIDE SEQUENCE</scope>
</reference>
<sequence>MSRHLQQFIWSECAYTVEAVRSSRWHLGSSGKYGLPGDPWKDMMTVTKGKQLLFIQRLHFAYQLRRRQTKSAAHARLSGEAWDAMMDSTCLLEWCLSRMGKAVDEETKQPIFSPNIIQAATLKILEGDYNADAEKHVLIKLPDLRAEDMSLWADHLPKSAEKVALKMGNDEITRLDTESIQKQFEADKYKVSWDLASFMTYQESLQKEKRLGQVAKVCHIRAENQRGSSAVVEFMQRNCQHHTGCYDDADAVEDIKKV</sequence>